<reference evidence="9 10" key="1">
    <citation type="submission" date="2019-11" db="EMBL/GenBank/DDBJ databases">
        <title>Venatorbacter sp. nov. a predator of Campylobacter and other Gram-negative bacteria.</title>
        <authorList>
            <person name="Saeedi A."/>
            <person name="Cummings N.J."/>
            <person name="Connerton I.F."/>
            <person name="Connerton P.L."/>
        </authorList>
    </citation>
    <scope>NUCLEOTIDE SEQUENCE [LARGE SCALE GENOMIC DNA]</scope>
    <source>
        <strain evidence="9">XL5</strain>
    </source>
</reference>
<dbReference type="InterPro" id="IPR017946">
    <property type="entry name" value="PLC-like_Pdiesterase_TIM-brl"/>
</dbReference>
<name>A0A9X7UX01_9GAMM</name>
<evidence type="ECO:0000256" key="2">
    <source>
        <dbReference type="ARBA" id="ARBA00012247"/>
    </source>
</evidence>
<evidence type="ECO:0000256" key="5">
    <source>
        <dbReference type="ARBA" id="ARBA00022801"/>
    </source>
</evidence>
<evidence type="ECO:0000313" key="10">
    <source>
        <dbReference type="Proteomes" id="UP000596074"/>
    </source>
</evidence>
<feature type="chain" id="PRO_5040734418" description="glycerophosphodiester phosphodiesterase" evidence="7">
    <location>
        <begin position="25"/>
        <end position="419"/>
    </location>
</feature>
<dbReference type="GO" id="GO:0008889">
    <property type="term" value="F:glycerophosphodiester phosphodiesterase activity"/>
    <property type="evidence" value="ECO:0007669"/>
    <property type="project" value="UniProtKB-EC"/>
</dbReference>
<dbReference type="GO" id="GO:0006071">
    <property type="term" value="P:glycerol metabolic process"/>
    <property type="evidence" value="ECO:0007669"/>
    <property type="project" value="UniProtKB-KW"/>
</dbReference>
<dbReference type="AlphaFoldDB" id="A0A9X7UX01"/>
<dbReference type="PANTHER" id="PTHR43620">
    <property type="entry name" value="GLYCEROPHOSPHORYL DIESTER PHOSPHODIESTERASE"/>
    <property type="match status" value="1"/>
</dbReference>
<feature type="signal peptide" evidence="7">
    <location>
        <begin position="1"/>
        <end position="24"/>
    </location>
</feature>
<evidence type="ECO:0000256" key="3">
    <source>
        <dbReference type="ARBA" id="ARBA00022729"/>
    </source>
</evidence>
<dbReference type="EC" id="3.1.4.46" evidence="2"/>
<dbReference type="PANTHER" id="PTHR43620:SF7">
    <property type="entry name" value="GLYCEROPHOSPHODIESTER PHOSPHODIESTERASE GDPD5-RELATED"/>
    <property type="match status" value="1"/>
</dbReference>
<organism evidence="9 10">
    <name type="scientific">Venatoribacter cucullus</name>
    <dbReference type="NCBI Taxonomy" id="2661630"/>
    <lineage>
        <taxon>Bacteria</taxon>
        <taxon>Pseudomonadati</taxon>
        <taxon>Pseudomonadota</taxon>
        <taxon>Gammaproteobacteria</taxon>
        <taxon>Oceanospirillales</taxon>
        <taxon>Oceanospirillaceae</taxon>
        <taxon>Venatoribacter</taxon>
    </lineage>
</organism>
<comment type="catalytic activity">
    <reaction evidence="6">
        <text>a sn-glycero-3-phosphodiester + H2O = an alcohol + sn-glycerol 3-phosphate + H(+)</text>
        <dbReference type="Rhea" id="RHEA:12969"/>
        <dbReference type="ChEBI" id="CHEBI:15377"/>
        <dbReference type="ChEBI" id="CHEBI:15378"/>
        <dbReference type="ChEBI" id="CHEBI:30879"/>
        <dbReference type="ChEBI" id="CHEBI:57597"/>
        <dbReference type="ChEBI" id="CHEBI:83408"/>
        <dbReference type="EC" id="3.1.4.46"/>
    </reaction>
</comment>
<evidence type="ECO:0000259" key="8">
    <source>
        <dbReference type="PROSITE" id="PS51704"/>
    </source>
</evidence>
<evidence type="ECO:0000256" key="6">
    <source>
        <dbReference type="ARBA" id="ARBA00047512"/>
    </source>
</evidence>
<dbReference type="KEGG" id="vcw:GJQ55_12070"/>
<dbReference type="Pfam" id="PF03009">
    <property type="entry name" value="GDPD"/>
    <property type="match status" value="1"/>
</dbReference>
<dbReference type="GO" id="GO:0006629">
    <property type="term" value="P:lipid metabolic process"/>
    <property type="evidence" value="ECO:0007669"/>
    <property type="project" value="InterPro"/>
</dbReference>
<dbReference type="PROSITE" id="PS51704">
    <property type="entry name" value="GP_PDE"/>
    <property type="match status" value="1"/>
</dbReference>
<dbReference type="EMBL" id="CP046056">
    <property type="protein sequence ID" value="QQD25157.1"/>
    <property type="molecule type" value="Genomic_DNA"/>
</dbReference>
<protein>
    <recommendedName>
        <fullName evidence="2">glycerophosphodiester phosphodiesterase</fullName>
        <ecNumber evidence="2">3.1.4.46</ecNumber>
    </recommendedName>
</protein>
<dbReference type="RefSeq" id="WP_228345224.1">
    <property type="nucleotide sequence ID" value="NZ_CP046056.1"/>
</dbReference>
<dbReference type="SUPFAM" id="SSF51695">
    <property type="entry name" value="PLC-like phosphodiesterases"/>
    <property type="match status" value="1"/>
</dbReference>
<feature type="domain" description="GP-PDE" evidence="8">
    <location>
        <begin position="64"/>
        <end position="398"/>
    </location>
</feature>
<dbReference type="InterPro" id="IPR030395">
    <property type="entry name" value="GP_PDE_dom"/>
</dbReference>
<evidence type="ECO:0000256" key="4">
    <source>
        <dbReference type="ARBA" id="ARBA00022798"/>
    </source>
</evidence>
<keyword evidence="5" id="KW-0378">Hydrolase</keyword>
<sequence length="419" mass="46111">MTSLPILPAIVLVLLLTGCASVPAVDNETAQLGPRPFYLLNTLPDGELKSRLEACTKGPFVAHDFSIGHRGAPMQFPEHTKESYEAAAIMGAGILECDVTFTADGELVCRHAQCDLHQTTDILLKPELAQKCRQPFVPAEGDQPASAQCCTSDITLAEFKTLCGKMDGFNPAAKTAEEFLQGTPGWRTDLYSQCGTVLSHKESVALFQQLGRKMTPELKAPQVNMPFTSAQITQPYSREQNAQQLVDELRTAGVSPSDVWLQSFEWPDIEYWLTREPEFGRQAVWLVEDYAAAGFDPQQPKTWPEELKQRKAKGLNIIAPAQWMLVQNQNGRIAPSDFAVMAKQAGLQIISWSLERSGPLYPAGAEQKGGGWYYQSIGEITRSDAVTLELLHVLAQDVGVIGVFSDWPATTTFYANCML</sequence>
<keyword evidence="4" id="KW-0319">Glycerol metabolism</keyword>
<keyword evidence="3 7" id="KW-0732">Signal</keyword>
<comment type="similarity">
    <text evidence="1">Belongs to the glycerophosphoryl diester phosphodiesterase family.</text>
</comment>
<proteinExistence type="inferred from homology"/>
<gene>
    <name evidence="9" type="ORF">GJQ55_12070</name>
</gene>
<dbReference type="Proteomes" id="UP000596074">
    <property type="component" value="Chromosome"/>
</dbReference>
<keyword evidence="10" id="KW-1185">Reference proteome</keyword>
<evidence type="ECO:0000256" key="1">
    <source>
        <dbReference type="ARBA" id="ARBA00007277"/>
    </source>
</evidence>
<evidence type="ECO:0000313" key="9">
    <source>
        <dbReference type="EMBL" id="QQD25157.1"/>
    </source>
</evidence>
<accession>A0A9X7UX01</accession>
<dbReference type="Gene3D" id="3.20.20.190">
    <property type="entry name" value="Phosphatidylinositol (PI) phosphodiesterase"/>
    <property type="match status" value="1"/>
</dbReference>
<evidence type="ECO:0000256" key="7">
    <source>
        <dbReference type="SAM" id="SignalP"/>
    </source>
</evidence>